<evidence type="ECO:0000313" key="1">
    <source>
        <dbReference type="EMBL" id="KKK80020.1"/>
    </source>
</evidence>
<name>A0A0F8Z1T3_9ZZZZ</name>
<sequence length="138" mass="16592">MEVKMIQYFDDHWYRREIERKESDNEIRWYPSVTTKLGIVAKYGLDKWRGDIGNREADLRALEAQNRGSRVHRAWQVYQEGGSVGFWRWQTGEDKPEADFLLQDQGEYLDFLKLHYFTEIVKPDFIATELTLYSDQYK</sequence>
<proteinExistence type="predicted"/>
<feature type="non-terminal residue" evidence="1">
    <location>
        <position position="138"/>
    </location>
</feature>
<dbReference type="EMBL" id="LAZR01053769">
    <property type="protein sequence ID" value="KKK80020.1"/>
    <property type="molecule type" value="Genomic_DNA"/>
</dbReference>
<reference evidence="1" key="1">
    <citation type="journal article" date="2015" name="Nature">
        <title>Complex archaea that bridge the gap between prokaryotes and eukaryotes.</title>
        <authorList>
            <person name="Spang A."/>
            <person name="Saw J.H."/>
            <person name="Jorgensen S.L."/>
            <person name="Zaremba-Niedzwiedzka K."/>
            <person name="Martijn J."/>
            <person name="Lind A.E."/>
            <person name="van Eijk R."/>
            <person name="Schleper C."/>
            <person name="Guy L."/>
            <person name="Ettema T.J."/>
        </authorList>
    </citation>
    <scope>NUCLEOTIDE SEQUENCE</scope>
</reference>
<dbReference type="AlphaFoldDB" id="A0A0F8Z1T3"/>
<comment type="caution">
    <text evidence="1">The sequence shown here is derived from an EMBL/GenBank/DDBJ whole genome shotgun (WGS) entry which is preliminary data.</text>
</comment>
<protein>
    <submittedName>
        <fullName evidence="1">Uncharacterized protein</fullName>
    </submittedName>
</protein>
<accession>A0A0F8Z1T3</accession>
<gene>
    <name evidence="1" type="ORF">LCGC14_2827700</name>
</gene>
<organism evidence="1">
    <name type="scientific">marine sediment metagenome</name>
    <dbReference type="NCBI Taxonomy" id="412755"/>
    <lineage>
        <taxon>unclassified sequences</taxon>
        <taxon>metagenomes</taxon>
        <taxon>ecological metagenomes</taxon>
    </lineage>
</organism>